<dbReference type="EMBL" id="CP008726">
    <property type="protein sequence ID" value="AIO66341.1"/>
    <property type="molecule type" value="Genomic_DNA"/>
</dbReference>
<evidence type="ECO:0000313" key="2">
    <source>
        <dbReference type="Proteomes" id="UP000029424"/>
    </source>
</evidence>
<dbReference type="AlphaFoldDB" id="A0AAI8B5Z9"/>
<sequence length="243" mass="26536">MEHLTADGGRYVIRPPSRTRRLPLHDALLPGHRPDCPAGSRPAATLNVAMFSCIGRHLRAIADAQPRSASRDRRACGSRRGEPARGDWLHCRWNTMNHVPAAALGPDVTSSRASRNSMAIHDSIGEPRDATAASASDAISRPTRQNLTIANLAPNPVESRVLRASYNGHYLSFPSPGALIRTTNHARSNVVFSPGSTKNHCLCGIHGDASFRASADIKKLMTWHREVSRHSRCMDRSTVAFWG</sequence>
<dbReference type="Proteomes" id="UP000029424">
    <property type="component" value="Chromosome 1"/>
</dbReference>
<dbReference type="KEGG" id="bok:DM82_2276"/>
<gene>
    <name evidence="1" type="ORF">DM82_2276</name>
</gene>
<proteinExistence type="predicted"/>
<organism evidence="1 2">
    <name type="scientific">Burkholderia oklahomensis</name>
    <dbReference type="NCBI Taxonomy" id="342113"/>
    <lineage>
        <taxon>Bacteria</taxon>
        <taxon>Pseudomonadati</taxon>
        <taxon>Pseudomonadota</taxon>
        <taxon>Betaproteobacteria</taxon>
        <taxon>Burkholderiales</taxon>
        <taxon>Burkholderiaceae</taxon>
        <taxon>Burkholderia</taxon>
        <taxon>pseudomallei group</taxon>
    </lineage>
</organism>
<protein>
    <submittedName>
        <fullName evidence="1">Uncharacterized protein</fullName>
    </submittedName>
</protein>
<name>A0AAI8B5Z9_9BURK</name>
<evidence type="ECO:0000313" key="1">
    <source>
        <dbReference type="EMBL" id="AIO66341.1"/>
    </source>
</evidence>
<reference evidence="1 2" key="1">
    <citation type="submission" date="2014-06" db="EMBL/GenBank/DDBJ databases">
        <authorList>
            <person name="Bishop-Lilly K.A."/>
            <person name="Broomall S.M."/>
            <person name="Chain P.S."/>
            <person name="Chertkov O."/>
            <person name="Coyne S.R."/>
            <person name="Daligault H.E."/>
            <person name="Davenport K.W."/>
            <person name="Erkkila T."/>
            <person name="Frey K.G."/>
            <person name="Gibbons H.S."/>
            <person name="Gu W."/>
            <person name="Jaissle J."/>
            <person name="Johnson S.L."/>
            <person name="Koroleva G.I."/>
            <person name="Ladner J.T."/>
            <person name="Lo C.-C."/>
            <person name="Minogue T.D."/>
            <person name="Munk C."/>
            <person name="Palacios G.F."/>
            <person name="Redden C.L."/>
            <person name="Rosenzweig C.N."/>
            <person name="Scholz M.B."/>
            <person name="Teshima H."/>
            <person name="Xu Y."/>
        </authorList>
    </citation>
    <scope>NUCLEOTIDE SEQUENCE [LARGE SCALE GENOMIC DNA]</scope>
    <source>
        <strain evidence="1 2">EO147</strain>
    </source>
</reference>
<keyword evidence="2" id="KW-1185">Reference proteome</keyword>
<accession>A0AAI8B5Z9</accession>